<feature type="non-terminal residue" evidence="2">
    <location>
        <position position="187"/>
    </location>
</feature>
<dbReference type="AlphaFoldDB" id="A0A9P6TUN9"/>
<name>A0A9P6TUN9_9FUNG</name>
<protein>
    <submittedName>
        <fullName evidence="2">Uncharacterized protein</fullName>
    </submittedName>
</protein>
<accession>A0A9P6TUN9</accession>
<proteinExistence type="predicted"/>
<evidence type="ECO:0000313" key="2">
    <source>
        <dbReference type="EMBL" id="KAG0246538.1"/>
    </source>
</evidence>
<evidence type="ECO:0000313" key="3">
    <source>
        <dbReference type="Proteomes" id="UP000726737"/>
    </source>
</evidence>
<sequence>MGATGYASRSTTISTPTTAALARNKRAIGTHSSMGQQVSPHGQPPSEFMGSGSGLGVRLNTQPTTSVPVGAGGASMEPLTDGSSATGSSGGSNLRGSTAQRGGDAISRSEDDAYATKGISLNGMGRKAEDSSNNGTPTLAAAVQERNVNQQAAIKNSPATANAVAVAQEAMDEYYEVSMTLKALALE</sequence>
<dbReference type="Proteomes" id="UP000726737">
    <property type="component" value="Unassembled WGS sequence"/>
</dbReference>
<dbReference type="EMBL" id="JAAAJA010001758">
    <property type="protein sequence ID" value="KAG0246538.1"/>
    <property type="molecule type" value="Genomic_DNA"/>
</dbReference>
<comment type="caution">
    <text evidence="2">The sequence shown here is derived from an EMBL/GenBank/DDBJ whole genome shotgun (WGS) entry which is preliminary data.</text>
</comment>
<keyword evidence="3" id="KW-1185">Reference proteome</keyword>
<organism evidence="2 3">
    <name type="scientific">Mortierella polycephala</name>
    <dbReference type="NCBI Taxonomy" id="41804"/>
    <lineage>
        <taxon>Eukaryota</taxon>
        <taxon>Fungi</taxon>
        <taxon>Fungi incertae sedis</taxon>
        <taxon>Mucoromycota</taxon>
        <taxon>Mortierellomycotina</taxon>
        <taxon>Mortierellomycetes</taxon>
        <taxon>Mortierellales</taxon>
        <taxon>Mortierellaceae</taxon>
        <taxon>Mortierella</taxon>
    </lineage>
</organism>
<reference evidence="2" key="1">
    <citation type="journal article" date="2020" name="Fungal Divers.">
        <title>Resolving the Mortierellaceae phylogeny through synthesis of multi-gene phylogenetics and phylogenomics.</title>
        <authorList>
            <person name="Vandepol N."/>
            <person name="Liber J."/>
            <person name="Desiro A."/>
            <person name="Na H."/>
            <person name="Kennedy M."/>
            <person name="Barry K."/>
            <person name="Grigoriev I.V."/>
            <person name="Miller A.N."/>
            <person name="O'Donnell K."/>
            <person name="Stajich J.E."/>
            <person name="Bonito G."/>
        </authorList>
    </citation>
    <scope>NUCLEOTIDE SEQUENCE</scope>
    <source>
        <strain evidence="2">KOD948</strain>
    </source>
</reference>
<gene>
    <name evidence="2" type="ORF">BG011_002393</name>
</gene>
<feature type="region of interest" description="Disordered" evidence="1">
    <location>
        <begin position="1"/>
        <end position="139"/>
    </location>
</feature>
<feature type="compositionally biased region" description="Polar residues" evidence="1">
    <location>
        <begin position="7"/>
        <end position="18"/>
    </location>
</feature>
<feature type="compositionally biased region" description="Polar residues" evidence="1">
    <location>
        <begin position="30"/>
        <end position="40"/>
    </location>
</feature>
<evidence type="ECO:0000256" key="1">
    <source>
        <dbReference type="SAM" id="MobiDB-lite"/>
    </source>
</evidence>